<keyword evidence="1" id="KW-0805">Transcription regulation</keyword>
<accession>A0A5P3A7B2</accession>
<dbReference type="Gene3D" id="1.10.10.10">
    <property type="entry name" value="Winged helix-like DNA-binding domain superfamily/Winged helix DNA-binding domain"/>
    <property type="match status" value="1"/>
</dbReference>
<name>A0A5P3A7B2_9RHOB</name>
<gene>
    <name evidence="6" type="primary">kipR_1</name>
    <name evidence="6" type="ORF">RIdsm_01098</name>
</gene>
<evidence type="ECO:0000256" key="1">
    <source>
        <dbReference type="ARBA" id="ARBA00023015"/>
    </source>
</evidence>
<dbReference type="GO" id="GO:0045892">
    <property type="term" value="P:negative regulation of DNA-templated transcription"/>
    <property type="evidence" value="ECO:0007669"/>
    <property type="project" value="TreeGrafter"/>
</dbReference>
<evidence type="ECO:0000259" key="5">
    <source>
        <dbReference type="PROSITE" id="PS51078"/>
    </source>
</evidence>
<dbReference type="PANTHER" id="PTHR30136">
    <property type="entry name" value="HELIX-TURN-HELIX TRANSCRIPTIONAL REGULATOR, ICLR FAMILY"/>
    <property type="match status" value="1"/>
</dbReference>
<dbReference type="InterPro" id="IPR036388">
    <property type="entry name" value="WH-like_DNA-bd_sf"/>
</dbReference>
<sequence length="246" mass="27640">MSSEISLSASKAMTIFTLMCERGEPVSIAEIVRGTGYPRTVVNRMMATLVHHFFIERQEHTGLYTVDPRALHLVNKALSSDPLLNRVDLIMRHIANRTTDNALFMIKRDQHALVIRRAEGISHIKVYGSQVGMNLPLHCGGAPLVLLAFSDQAFIDDYLSRPLEKRTPHTCTDPGKIRELLGQIRAQGYAVSQEDLFEYVVAVGAPVFDDRNRLSGAISVGNITQRYPPERIEEVRDILIEEIGRY</sequence>
<evidence type="ECO:0000259" key="4">
    <source>
        <dbReference type="PROSITE" id="PS51077"/>
    </source>
</evidence>
<dbReference type="SUPFAM" id="SSF55781">
    <property type="entry name" value="GAF domain-like"/>
    <property type="match status" value="1"/>
</dbReference>
<reference evidence="6 7" key="1">
    <citation type="submission" date="2018-08" db="EMBL/GenBank/DDBJ databases">
        <title>Genetic Globetrotter - A new plasmid hitch-hiking vast phylogenetic and geographic distances.</title>
        <authorList>
            <person name="Vollmers J."/>
            <person name="Petersen J."/>
        </authorList>
    </citation>
    <scope>NUCLEOTIDE SEQUENCE [LARGE SCALE GENOMIC DNA]</scope>
    <source>
        <strain evidence="6 7">DSM 26383</strain>
    </source>
</reference>
<evidence type="ECO:0000256" key="3">
    <source>
        <dbReference type="ARBA" id="ARBA00023163"/>
    </source>
</evidence>
<keyword evidence="3" id="KW-0804">Transcription</keyword>
<dbReference type="Gene3D" id="3.30.450.40">
    <property type="match status" value="1"/>
</dbReference>
<dbReference type="OrthoDB" id="9807558at2"/>
<evidence type="ECO:0000313" key="6">
    <source>
        <dbReference type="EMBL" id="QEW25312.1"/>
    </source>
</evidence>
<dbReference type="PANTHER" id="PTHR30136:SF24">
    <property type="entry name" value="HTH-TYPE TRANSCRIPTIONAL REPRESSOR ALLR"/>
    <property type="match status" value="1"/>
</dbReference>
<dbReference type="SUPFAM" id="SSF46785">
    <property type="entry name" value="Winged helix' DNA-binding domain"/>
    <property type="match status" value="1"/>
</dbReference>
<feature type="domain" description="IclR-ED" evidence="5">
    <location>
        <begin position="69"/>
        <end position="246"/>
    </location>
</feature>
<dbReference type="GO" id="GO:0003677">
    <property type="term" value="F:DNA binding"/>
    <property type="evidence" value="ECO:0007669"/>
    <property type="project" value="UniProtKB-KW"/>
</dbReference>
<dbReference type="Pfam" id="PF09339">
    <property type="entry name" value="HTH_IclR"/>
    <property type="match status" value="1"/>
</dbReference>
<dbReference type="GO" id="GO:0003700">
    <property type="term" value="F:DNA-binding transcription factor activity"/>
    <property type="evidence" value="ECO:0007669"/>
    <property type="project" value="TreeGrafter"/>
</dbReference>
<protein>
    <submittedName>
        <fullName evidence="6">Kip operon repressor protein</fullName>
    </submittedName>
</protein>
<dbReference type="Pfam" id="PF01614">
    <property type="entry name" value="IclR_C"/>
    <property type="match status" value="1"/>
</dbReference>
<dbReference type="InterPro" id="IPR050707">
    <property type="entry name" value="HTH_MetabolicPath_Reg"/>
</dbReference>
<dbReference type="InterPro" id="IPR029016">
    <property type="entry name" value="GAF-like_dom_sf"/>
</dbReference>
<dbReference type="InterPro" id="IPR014757">
    <property type="entry name" value="Tscrpt_reg_IclR_C"/>
</dbReference>
<dbReference type="RefSeq" id="WP_064261833.1">
    <property type="nucleotide sequence ID" value="NZ_FOMY01000006.1"/>
</dbReference>
<dbReference type="EMBL" id="CP031598">
    <property type="protein sequence ID" value="QEW25312.1"/>
    <property type="molecule type" value="Genomic_DNA"/>
</dbReference>
<organism evidence="6 7">
    <name type="scientific">Roseovarius indicus</name>
    <dbReference type="NCBI Taxonomy" id="540747"/>
    <lineage>
        <taxon>Bacteria</taxon>
        <taxon>Pseudomonadati</taxon>
        <taxon>Pseudomonadota</taxon>
        <taxon>Alphaproteobacteria</taxon>
        <taxon>Rhodobacterales</taxon>
        <taxon>Roseobacteraceae</taxon>
        <taxon>Roseovarius</taxon>
    </lineage>
</organism>
<dbReference type="KEGG" id="rid:RIdsm_01098"/>
<dbReference type="InterPro" id="IPR005471">
    <property type="entry name" value="Tscrpt_reg_IclR_N"/>
</dbReference>
<evidence type="ECO:0000256" key="2">
    <source>
        <dbReference type="ARBA" id="ARBA00023125"/>
    </source>
</evidence>
<dbReference type="AlphaFoldDB" id="A0A5P3A7B2"/>
<feature type="domain" description="HTH iclR-type" evidence="4">
    <location>
        <begin position="6"/>
        <end position="68"/>
    </location>
</feature>
<proteinExistence type="predicted"/>
<keyword evidence="2" id="KW-0238">DNA-binding</keyword>
<dbReference type="InterPro" id="IPR036390">
    <property type="entry name" value="WH_DNA-bd_sf"/>
</dbReference>
<dbReference type="Proteomes" id="UP000325785">
    <property type="component" value="Chromosome"/>
</dbReference>
<evidence type="ECO:0000313" key="7">
    <source>
        <dbReference type="Proteomes" id="UP000325785"/>
    </source>
</evidence>
<dbReference type="SMART" id="SM00346">
    <property type="entry name" value="HTH_ICLR"/>
    <property type="match status" value="1"/>
</dbReference>
<dbReference type="PROSITE" id="PS51077">
    <property type="entry name" value="HTH_ICLR"/>
    <property type="match status" value="1"/>
</dbReference>
<dbReference type="PROSITE" id="PS51078">
    <property type="entry name" value="ICLR_ED"/>
    <property type="match status" value="1"/>
</dbReference>